<feature type="signal peptide" evidence="2">
    <location>
        <begin position="1"/>
        <end position="21"/>
    </location>
</feature>
<keyword evidence="2" id="KW-0732">Signal</keyword>
<keyword evidence="3" id="KW-1185">Reference proteome</keyword>
<evidence type="ECO:0000313" key="3">
    <source>
        <dbReference type="Proteomes" id="UP000095280"/>
    </source>
</evidence>
<name>A0A1I8G648_9PLAT</name>
<evidence type="ECO:0000313" key="4">
    <source>
        <dbReference type="WBParaSite" id="maker-uti_cns_0000995-snap-gene-1.20-mRNA-1"/>
    </source>
</evidence>
<feature type="compositionally biased region" description="Basic residues" evidence="1">
    <location>
        <begin position="55"/>
        <end position="75"/>
    </location>
</feature>
<dbReference type="AlphaFoldDB" id="A0A1I8G648"/>
<evidence type="ECO:0000256" key="1">
    <source>
        <dbReference type="SAM" id="MobiDB-lite"/>
    </source>
</evidence>
<feature type="compositionally biased region" description="Basic residues" evidence="1">
    <location>
        <begin position="168"/>
        <end position="177"/>
    </location>
</feature>
<evidence type="ECO:0000256" key="2">
    <source>
        <dbReference type="SAM" id="SignalP"/>
    </source>
</evidence>
<proteinExistence type="predicted"/>
<accession>A0A1I8G648</accession>
<dbReference type="WBParaSite" id="maker-uti_cns_0000995-snap-gene-1.20-mRNA-1">
    <property type="protein sequence ID" value="maker-uti_cns_0000995-snap-gene-1.20-mRNA-1"/>
    <property type="gene ID" value="maker-uti_cns_0000995-snap-gene-1.20"/>
</dbReference>
<feature type="compositionally biased region" description="Basic residues" evidence="1">
    <location>
        <begin position="151"/>
        <end position="160"/>
    </location>
</feature>
<sequence length="211" mass="24157">MVATEKLIFVCLLVMASLAAAEKLESPEIEEEVKAVDRQRHRHHGHHREGALPSSRHRSPHGHHAKHGRHHHAKHGSNVDRRAALADFKRAALSDFKRAALADFKPDFKRAALSDFKRASLSDFKRAALADFKRAALSDFKRAALADFKRTPGHGKQHHRQASESRMSHHKTKSQSHHPRDSSGKRSYYWDVCSHWINGQERLYVCKKQIR</sequence>
<organism evidence="3 4">
    <name type="scientific">Macrostomum lignano</name>
    <dbReference type="NCBI Taxonomy" id="282301"/>
    <lineage>
        <taxon>Eukaryota</taxon>
        <taxon>Metazoa</taxon>
        <taxon>Spiralia</taxon>
        <taxon>Lophotrochozoa</taxon>
        <taxon>Platyhelminthes</taxon>
        <taxon>Rhabditophora</taxon>
        <taxon>Macrostomorpha</taxon>
        <taxon>Macrostomida</taxon>
        <taxon>Macrostomidae</taxon>
        <taxon>Macrostomum</taxon>
    </lineage>
</organism>
<protein>
    <submittedName>
        <fullName evidence="4">Conserved secreted protein</fullName>
    </submittedName>
</protein>
<dbReference type="Proteomes" id="UP000095280">
    <property type="component" value="Unplaced"/>
</dbReference>
<reference evidence="4" key="1">
    <citation type="submission" date="2016-11" db="UniProtKB">
        <authorList>
            <consortium name="WormBaseParasite"/>
        </authorList>
    </citation>
    <scope>IDENTIFICATION</scope>
</reference>
<feature type="region of interest" description="Disordered" evidence="1">
    <location>
        <begin position="28"/>
        <end position="78"/>
    </location>
</feature>
<feature type="region of interest" description="Disordered" evidence="1">
    <location>
        <begin position="148"/>
        <end position="185"/>
    </location>
</feature>
<feature type="compositionally biased region" description="Basic and acidic residues" evidence="1">
    <location>
        <begin position="28"/>
        <end position="38"/>
    </location>
</feature>
<feature type="chain" id="PRO_5009319148" evidence="2">
    <location>
        <begin position="22"/>
        <end position="211"/>
    </location>
</feature>